<dbReference type="InterPro" id="IPR010342">
    <property type="entry name" value="DUF938"/>
</dbReference>
<name>A0A7R9CDN5_TIMCR</name>
<dbReference type="SUPFAM" id="SSF53335">
    <property type="entry name" value="S-adenosyl-L-methionine-dependent methyltransferases"/>
    <property type="match status" value="1"/>
</dbReference>
<evidence type="ECO:0000256" key="1">
    <source>
        <dbReference type="ARBA" id="ARBA00008308"/>
    </source>
</evidence>
<dbReference type="PANTHER" id="PTHR20974:SF0">
    <property type="entry name" value="UPF0585 PROTEIN CG18661"/>
    <property type="match status" value="1"/>
</dbReference>
<organism evidence="2">
    <name type="scientific">Timema cristinae</name>
    <name type="common">Walking stick</name>
    <dbReference type="NCBI Taxonomy" id="61476"/>
    <lineage>
        <taxon>Eukaryota</taxon>
        <taxon>Metazoa</taxon>
        <taxon>Ecdysozoa</taxon>
        <taxon>Arthropoda</taxon>
        <taxon>Hexapoda</taxon>
        <taxon>Insecta</taxon>
        <taxon>Pterygota</taxon>
        <taxon>Neoptera</taxon>
        <taxon>Polyneoptera</taxon>
        <taxon>Phasmatodea</taxon>
        <taxon>Timematodea</taxon>
        <taxon>Timematoidea</taxon>
        <taxon>Timematidae</taxon>
        <taxon>Timema</taxon>
    </lineage>
</organism>
<dbReference type="PANTHER" id="PTHR20974">
    <property type="entry name" value="UPF0585 PROTEIN CG18661"/>
    <property type="match status" value="1"/>
</dbReference>
<reference evidence="2" key="1">
    <citation type="submission" date="2020-11" db="EMBL/GenBank/DDBJ databases">
        <authorList>
            <person name="Tran Van P."/>
        </authorList>
    </citation>
    <scope>NUCLEOTIDE SEQUENCE</scope>
</reference>
<dbReference type="InterPro" id="IPR029063">
    <property type="entry name" value="SAM-dependent_MTases_sf"/>
</dbReference>
<dbReference type="Pfam" id="PF06080">
    <property type="entry name" value="DUF938"/>
    <property type="match status" value="1"/>
</dbReference>
<protein>
    <submittedName>
        <fullName evidence="2">Uncharacterized protein</fullName>
    </submittedName>
</protein>
<dbReference type="AlphaFoldDB" id="A0A7R9CDN5"/>
<proteinExistence type="inferred from homology"/>
<accession>A0A7R9CDN5</accession>
<comment type="similarity">
    <text evidence="1">Belongs to the UPF0585 family.</text>
</comment>
<dbReference type="EMBL" id="OC316802">
    <property type="protein sequence ID" value="CAD7393813.1"/>
    <property type="molecule type" value="Genomic_DNA"/>
</dbReference>
<sequence>MMHITPYACTEGLFVNSGKLLKPNGLLFTYGPYAINGSITPESNKRFDAMLRHENLEFGLRDLQGQLIPLAARNGLSLVETIDLPANNKLLVWKNGPV</sequence>
<evidence type="ECO:0000313" key="2">
    <source>
        <dbReference type="EMBL" id="CAD7393813.1"/>
    </source>
</evidence>
<gene>
    <name evidence="2" type="ORF">TCEB3V08_LOCUS1772</name>
</gene>